<protein>
    <recommendedName>
        <fullName evidence="1">DUF1559 domain-containing protein</fullName>
    </recommendedName>
</protein>
<evidence type="ECO:0000313" key="2">
    <source>
        <dbReference type="EMBL" id="TWU35744.1"/>
    </source>
</evidence>
<dbReference type="Pfam" id="PF07963">
    <property type="entry name" value="N_methyl"/>
    <property type="match status" value="1"/>
</dbReference>
<dbReference type="Gene3D" id="3.30.700.10">
    <property type="entry name" value="Glycoprotein, Type 4 Pilin"/>
    <property type="match status" value="1"/>
</dbReference>
<reference evidence="2 3" key="1">
    <citation type="submission" date="2019-02" db="EMBL/GenBank/DDBJ databases">
        <title>Deep-cultivation of Planctomycetes and their phenomic and genomic characterization uncovers novel biology.</title>
        <authorList>
            <person name="Wiegand S."/>
            <person name="Jogler M."/>
            <person name="Boedeker C."/>
            <person name="Pinto D."/>
            <person name="Vollmers J."/>
            <person name="Rivas-Marin E."/>
            <person name="Kohn T."/>
            <person name="Peeters S.H."/>
            <person name="Heuer A."/>
            <person name="Rast P."/>
            <person name="Oberbeckmann S."/>
            <person name="Bunk B."/>
            <person name="Jeske O."/>
            <person name="Meyerdierks A."/>
            <person name="Storesund J.E."/>
            <person name="Kallscheuer N."/>
            <person name="Luecker S."/>
            <person name="Lage O.M."/>
            <person name="Pohl T."/>
            <person name="Merkel B.J."/>
            <person name="Hornburger P."/>
            <person name="Mueller R.-W."/>
            <person name="Bruemmer F."/>
            <person name="Labrenz M."/>
            <person name="Spormann A.M."/>
            <person name="Op Den Camp H."/>
            <person name="Overmann J."/>
            <person name="Amann R."/>
            <person name="Jetten M.S.M."/>
            <person name="Mascher T."/>
            <person name="Medema M.H."/>
            <person name="Devos D.P."/>
            <person name="Kaster A.-K."/>
            <person name="Ovreas L."/>
            <person name="Rohde M."/>
            <person name="Galperin M.Y."/>
            <person name="Jogler C."/>
        </authorList>
    </citation>
    <scope>NUCLEOTIDE SEQUENCE [LARGE SCALE GENOMIC DNA]</scope>
    <source>
        <strain evidence="2 3">Q31b</strain>
    </source>
</reference>
<evidence type="ECO:0000313" key="3">
    <source>
        <dbReference type="Proteomes" id="UP000315471"/>
    </source>
</evidence>
<dbReference type="AlphaFoldDB" id="A0A5C6DI53"/>
<comment type="caution">
    <text evidence="2">The sequence shown here is derived from an EMBL/GenBank/DDBJ whole genome shotgun (WGS) entry which is preliminary data.</text>
</comment>
<sequence>MHRLARNARFACRPRLGFTLVELLVVIAIIGVLVGLLLPAVQAAREAARRMSCSNNMKQCGLALHNYHSTFQRFPGIGFESNSAFSVQAQILPYAEQENLQDLIDFSSPIYTGSHGPISIHPNNEEAARTLVPMFRCPSDPQNDLFTEFDCDGAAGQAYRGCNFMACTGSGRDDAWDLRSKTDGLFYYGSEGRFRDILDGTSNTVVFAETLLGNGTVATTKPAQEHDAVAWVGHGTATNPDVESLTNGPVWGWYGYRGYAWISGKAYSTTFSTYTPPNPDYADVTQLAYGWFSSRSHHSGGVNVTLGDGSVRFVTESVDLELWRDSGSIADHRVTEGL</sequence>
<name>A0A5C6DI53_9BACT</name>
<dbReference type="EMBL" id="SJPY01000009">
    <property type="protein sequence ID" value="TWU35744.1"/>
    <property type="molecule type" value="Genomic_DNA"/>
</dbReference>
<feature type="domain" description="DUF1559" evidence="1">
    <location>
        <begin position="42"/>
        <end position="321"/>
    </location>
</feature>
<dbReference type="InterPro" id="IPR011453">
    <property type="entry name" value="DUF1559"/>
</dbReference>
<dbReference type="RefSeq" id="WP_146602267.1">
    <property type="nucleotide sequence ID" value="NZ_SJPY01000009.1"/>
</dbReference>
<dbReference type="NCBIfam" id="TIGR04294">
    <property type="entry name" value="pre_pil_HX9DG"/>
    <property type="match status" value="1"/>
</dbReference>
<dbReference type="InterPro" id="IPR012902">
    <property type="entry name" value="N_methyl_site"/>
</dbReference>
<dbReference type="Proteomes" id="UP000315471">
    <property type="component" value="Unassembled WGS sequence"/>
</dbReference>
<organism evidence="2 3">
    <name type="scientific">Novipirellula aureliae</name>
    <dbReference type="NCBI Taxonomy" id="2527966"/>
    <lineage>
        <taxon>Bacteria</taxon>
        <taxon>Pseudomonadati</taxon>
        <taxon>Planctomycetota</taxon>
        <taxon>Planctomycetia</taxon>
        <taxon>Pirellulales</taxon>
        <taxon>Pirellulaceae</taxon>
        <taxon>Novipirellula</taxon>
    </lineage>
</organism>
<dbReference type="InterPro" id="IPR045584">
    <property type="entry name" value="Pilin-like"/>
</dbReference>
<dbReference type="NCBIfam" id="TIGR02532">
    <property type="entry name" value="IV_pilin_GFxxxE"/>
    <property type="match status" value="1"/>
</dbReference>
<dbReference type="Pfam" id="PF07596">
    <property type="entry name" value="SBP_bac_10"/>
    <property type="match status" value="1"/>
</dbReference>
<keyword evidence="3" id="KW-1185">Reference proteome</keyword>
<proteinExistence type="predicted"/>
<dbReference type="SUPFAM" id="SSF54523">
    <property type="entry name" value="Pili subunits"/>
    <property type="match status" value="1"/>
</dbReference>
<accession>A0A5C6DI53</accession>
<dbReference type="PANTHER" id="PTHR30093">
    <property type="entry name" value="GENERAL SECRETION PATHWAY PROTEIN G"/>
    <property type="match status" value="1"/>
</dbReference>
<dbReference type="InterPro" id="IPR027558">
    <property type="entry name" value="Pre_pil_HX9DG_C"/>
</dbReference>
<dbReference type="OrthoDB" id="248923at2"/>
<dbReference type="PANTHER" id="PTHR30093:SF2">
    <property type="entry name" value="TYPE II SECRETION SYSTEM PROTEIN H"/>
    <property type="match status" value="1"/>
</dbReference>
<evidence type="ECO:0000259" key="1">
    <source>
        <dbReference type="Pfam" id="PF07596"/>
    </source>
</evidence>
<gene>
    <name evidence="2" type="ORF">Q31b_51790</name>
</gene>